<organism evidence="1 2">
    <name type="scientific">Cordyceps militaris (strain CM01)</name>
    <name type="common">Caterpillar fungus</name>
    <dbReference type="NCBI Taxonomy" id="983644"/>
    <lineage>
        <taxon>Eukaryota</taxon>
        <taxon>Fungi</taxon>
        <taxon>Dikarya</taxon>
        <taxon>Ascomycota</taxon>
        <taxon>Pezizomycotina</taxon>
        <taxon>Sordariomycetes</taxon>
        <taxon>Hypocreomycetidae</taxon>
        <taxon>Hypocreales</taxon>
        <taxon>Cordycipitaceae</taxon>
        <taxon>Cordyceps</taxon>
    </lineage>
</organism>
<dbReference type="STRING" id="983644.G3JCB5"/>
<dbReference type="GeneID" id="18164078"/>
<name>G3JCB5_CORMM</name>
<dbReference type="Proteomes" id="UP000001610">
    <property type="component" value="Unassembled WGS sequence"/>
</dbReference>
<dbReference type="AlphaFoldDB" id="G3JCB5"/>
<dbReference type="KEGG" id="cmt:CCM_02049"/>
<dbReference type="RefSeq" id="XP_006667266.1">
    <property type="nucleotide sequence ID" value="XM_006667203.1"/>
</dbReference>
<gene>
    <name evidence="1" type="ORF">CCM_02049</name>
</gene>
<dbReference type="HOGENOM" id="CLU_2527379_0_0_1"/>
<dbReference type="Gene3D" id="3.30.200.20">
    <property type="entry name" value="Phosphorylase Kinase, domain 1"/>
    <property type="match status" value="1"/>
</dbReference>
<sequence>MKRFTTQPVEEDLGSYYYGGLYTVWLGEKFKDGRHRVVQKLGFDGFSTVWLVQDTHANGDPRREVMVLEALQDSQNAFTPTLYD</sequence>
<proteinExistence type="predicted"/>
<dbReference type="EMBL" id="JH126400">
    <property type="protein sequence ID" value="EGX93780.1"/>
    <property type="molecule type" value="Genomic_DNA"/>
</dbReference>
<protein>
    <recommendedName>
        <fullName evidence="3">Protein kinase domain-containing protein</fullName>
    </recommendedName>
</protein>
<evidence type="ECO:0000313" key="2">
    <source>
        <dbReference type="Proteomes" id="UP000001610"/>
    </source>
</evidence>
<accession>G3JCB5</accession>
<dbReference type="InParanoid" id="G3JCB5"/>
<evidence type="ECO:0000313" key="1">
    <source>
        <dbReference type="EMBL" id="EGX93780.1"/>
    </source>
</evidence>
<evidence type="ECO:0008006" key="3">
    <source>
        <dbReference type="Google" id="ProtNLM"/>
    </source>
</evidence>
<keyword evidence="2" id="KW-1185">Reference proteome</keyword>
<dbReference type="VEuPathDB" id="FungiDB:CCM_02049"/>
<reference evidence="1 2" key="1">
    <citation type="journal article" date="2011" name="Genome Biol.">
        <title>Genome sequence of the insect pathogenic fungus Cordyceps militaris, a valued traditional Chinese medicine.</title>
        <authorList>
            <person name="Zheng P."/>
            <person name="Xia Y."/>
            <person name="Xiao G."/>
            <person name="Xiong C."/>
            <person name="Hu X."/>
            <person name="Zhang S."/>
            <person name="Zheng H."/>
            <person name="Huang Y."/>
            <person name="Zhou Y."/>
            <person name="Wang S."/>
            <person name="Zhao G.P."/>
            <person name="Liu X."/>
            <person name="St Leger R.J."/>
            <person name="Wang C."/>
        </authorList>
    </citation>
    <scope>NUCLEOTIDE SEQUENCE [LARGE SCALE GENOMIC DNA]</scope>
    <source>
        <strain evidence="1 2">CM01</strain>
    </source>
</reference>
<dbReference type="OrthoDB" id="5979581at2759"/>